<evidence type="ECO:0000313" key="1">
    <source>
        <dbReference type="EMBL" id="KAF7823781.1"/>
    </source>
</evidence>
<reference evidence="1" key="1">
    <citation type="submission" date="2020-09" db="EMBL/GenBank/DDBJ databases">
        <title>Genome-Enabled Discovery of Anthraquinone Biosynthesis in Senna tora.</title>
        <authorList>
            <person name="Kang S.-H."/>
            <person name="Pandey R.P."/>
            <person name="Lee C.-M."/>
            <person name="Sim J.-S."/>
            <person name="Jeong J.-T."/>
            <person name="Choi B.-S."/>
            <person name="Jung M."/>
            <person name="Ginzburg D."/>
            <person name="Zhao K."/>
            <person name="Won S.Y."/>
            <person name="Oh T.-J."/>
            <person name="Yu Y."/>
            <person name="Kim N.-H."/>
            <person name="Lee O.R."/>
            <person name="Lee T.-H."/>
            <person name="Bashyal P."/>
            <person name="Kim T.-S."/>
            <person name="Lee W.-H."/>
            <person name="Kawkins C."/>
            <person name="Kim C.-K."/>
            <person name="Kim J.S."/>
            <person name="Ahn B.O."/>
            <person name="Rhee S.Y."/>
            <person name="Sohng J.K."/>
        </authorList>
    </citation>
    <scope>NUCLEOTIDE SEQUENCE</scope>
    <source>
        <tissue evidence="1">Leaf</tissue>
    </source>
</reference>
<dbReference type="EMBL" id="JAAIUW010000007">
    <property type="protein sequence ID" value="KAF7823781.1"/>
    <property type="molecule type" value="Genomic_DNA"/>
</dbReference>
<accession>A0A834TMS5</accession>
<evidence type="ECO:0000313" key="2">
    <source>
        <dbReference type="Proteomes" id="UP000634136"/>
    </source>
</evidence>
<protein>
    <submittedName>
        <fullName evidence="1">Uncharacterized protein</fullName>
    </submittedName>
</protein>
<proteinExistence type="predicted"/>
<gene>
    <name evidence="1" type="ORF">G2W53_021925</name>
</gene>
<sequence length="86" mass="9170">MCRTPSHTHAVKLLFDATSVLQLDVATPRHNSTPQVDASLQRSTLQLDGAVRERIDAGAVRGSINASVIREGVALLELPVTVGLDL</sequence>
<organism evidence="1 2">
    <name type="scientific">Senna tora</name>
    <dbReference type="NCBI Taxonomy" id="362788"/>
    <lineage>
        <taxon>Eukaryota</taxon>
        <taxon>Viridiplantae</taxon>
        <taxon>Streptophyta</taxon>
        <taxon>Embryophyta</taxon>
        <taxon>Tracheophyta</taxon>
        <taxon>Spermatophyta</taxon>
        <taxon>Magnoliopsida</taxon>
        <taxon>eudicotyledons</taxon>
        <taxon>Gunneridae</taxon>
        <taxon>Pentapetalae</taxon>
        <taxon>rosids</taxon>
        <taxon>fabids</taxon>
        <taxon>Fabales</taxon>
        <taxon>Fabaceae</taxon>
        <taxon>Caesalpinioideae</taxon>
        <taxon>Cassia clade</taxon>
        <taxon>Senna</taxon>
    </lineage>
</organism>
<name>A0A834TMS5_9FABA</name>
<dbReference type="Proteomes" id="UP000634136">
    <property type="component" value="Unassembled WGS sequence"/>
</dbReference>
<comment type="caution">
    <text evidence="1">The sequence shown here is derived from an EMBL/GenBank/DDBJ whole genome shotgun (WGS) entry which is preliminary data.</text>
</comment>
<keyword evidence="2" id="KW-1185">Reference proteome</keyword>
<dbReference type="AlphaFoldDB" id="A0A834TMS5"/>